<dbReference type="OrthoDB" id="10255013at2759"/>
<dbReference type="InterPro" id="IPR006012">
    <property type="entry name" value="Syntaxin/epimorphin_CS"/>
</dbReference>
<dbReference type="GO" id="GO:0000149">
    <property type="term" value="F:SNARE binding"/>
    <property type="evidence" value="ECO:0007669"/>
    <property type="project" value="TreeGrafter"/>
</dbReference>
<dbReference type="GO" id="GO:0031201">
    <property type="term" value="C:SNARE complex"/>
    <property type="evidence" value="ECO:0007669"/>
    <property type="project" value="TreeGrafter"/>
</dbReference>
<evidence type="ECO:0000259" key="6">
    <source>
        <dbReference type="PROSITE" id="PS50192"/>
    </source>
</evidence>
<dbReference type="InterPro" id="IPR010989">
    <property type="entry name" value="SNARE"/>
</dbReference>
<dbReference type="Pfam" id="PF05739">
    <property type="entry name" value="SNARE"/>
    <property type="match status" value="1"/>
</dbReference>
<reference evidence="7 8" key="1">
    <citation type="journal article" date="2020" name="IScience">
        <title>Genome Sequencing of the Endangered Kingdonia uniflora (Circaeasteraceae, Ranunculales) Reveals Potential Mechanisms of Evolutionary Specialization.</title>
        <authorList>
            <person name="Sun Y."/>
            <person name="Deng T."/>
            <person name="Zhang A."/>
            <person name="Moore M.J."/>
            <person name="Landis J.B."/>
            <person name="Lin N."/>
            <person name="Zhang H."/>
            <person name="Zhang X."/>
            <person name="Huang J."/>
            <person name="Zhang X."/>
            <person name="Sun H."/>
            <person name="Wang H."/>
        </authorList>
    </citation>
    <scope>NUCLEOTIDE SEQUENCE [LARGE SCALE GENOMIC DNA]</scope>
    <source>
        <strain evidence="7">TB1705</strain>
        <tissue evidence="7">Leaf</tissue>
    </source>
</reference>
<evidence type="ECO:0000313" key="8">
    <source>
        <dbReference type="Proteomes" id="UP000541444"/>
    </source>
</evidence>
<evidence type="ECO:0000256" key="4">
    <source>
        <dbReference type="RuleBase" id="RU003858"/>
    </source>
</evidence>
<keyword evidence="3" id="KW-0653">Protein transport</keyword>
<dbReference type="PANTHER" id="PTHR19957:SF314">
    <property type="entry name" value="SYNTAXIN-124-RELATED"/>
    <property type="match status" value="1"/>
</dbReference>
<dbReference type="InterPro" id="IPR045242">
    <property type="entry name" value="Syntaxin"/>
</dbReference>
<dbReference type="InterPro" id="IPR006011">
    <property type="entry name" value="Syntaxin_N"/>
</dbReference>
<keyword evidence="8" id="KW-1185">Reference proteome</keyword>
<feature type="transmembrane region" description="Helical" evidence="5">
    <location>
        <begin position="274"/>
        <end position="295"/>
    </location>
</feature>
<dbReference type="Proteomes" id="UP000541444">
    <property type="component" value="Unassembled WGS sequence"/>
</dbReference>
<dbReference type="FunFam" id="1.20.5.110:FF:000008">
    <property type="entry name" value="Syntaxin 132"/>
    <property type="match status" value="1"/>
</dbReference>
<dbReference type="SUPFAM" id="SSF47661">
    <property type="entry name" value="t-snare proteins"/>
    <property type="match status" value="1"/>
</dbReference>
<dbReference type="AlphaFoldDB" id="A0A7J7N854"/>
<dbReference type="CDD" id="cd00179">
    <property type="entry name" value="SynN"/>
    <property type="match status" value="1"/>
</dbReference>
<dbReference type="FunFam" id="1.20.58.70:FF:000003">
    <property type="entry name" value="Qa-SNARE, Sso1/Syntaxin1-type, SYP12A-group"/>
    <property type="match status" value="1"/>
</dbReference>
<protein>
    <recommendedName>
        <fullName evidence="6">t-SNARE coiled-coil homology domain-containing protein</fullName>
    </recommendedName>
</protein>
<keyword evidence="5" id="KW-0472">Membrane</keyword>
<organism evidence="7 8">
    <name type="scientific">Kingdonia uniflora</name>
    <dbReference type="NCBI Taxonomy" id="39325"/>
    <lineage>
        <taxon>Eukaryota</taxon>
        <taxon>Viridiplantae</taxon>
        <taxon>Streptophyta</taxon>
        <taxon>Embryophyta</taxon>
        <taxon>Tracheophyta</taxon>
        <taxon>Spermatophyta</taxon>
        <taxon>Magnoliopsida</taxon>
        <taxon>Ranunculales</taxon>
        <taxon>Circaeasteraceae</taxon>
        <taxon>Kingdonia</taxon>
    </lineage>
</organism>
<dbReference type="GO" id="GO:0012505">
    <property type="term" value="C:endomembrane system"/>
    <property type="evidence" value="ECO:0007669"/>
    <property type="project" value="TreeGrafter"/>
</dbReference>
<proteinExistence type="inferred from homology"/>
<evidence type="ECO:0000256" key="2">
    <source>
        <dbReference type="ARBA" id="ARBA00022448"/>
    </source>
</evidence>
<dbReference type="PROSITE" id="PS50192">
    <property type="entry name" value="T_SNARE"/>
    <property type="match status" value="1"/>
</dbReference>
<dbReference type="PANTHER" id="PTHR19957">
    <property type="entry name" value="SYNTAXIN"/>
    <property type="match status" value="1"/>
</dbReference>
<evidence type="ECO:0000256" key="1">
    <source>
        <dbReference type="ARBA" id="ARBA00009063"/>
    </source>
</evidence>
<dbReference type="SMART" id="SM00397">
    <property type="entry name" value="t_SNARE"/>
    <property type="match status" value="1"/>
</dbReference>
<dbReference type="GO" id="GO:0048278">
    <property type="term" value="P:vesicle docking"/>
    <property type="evidence" value="ECO:0007669"/>
    <property type="project" value="TreeGrafter"/>
</dbReference>
<dbReference type="Gene3D" id="1.20.5.110">
    <property type="match status" value="1"/>
</dbReference>
<dbReference type="Pfam" id="PF00804">
    <property type="entry name" value="Syntaxin"/>
    <property type="match status" value="1"/>
</dbReference>
<evidence type="ECO:0000256" key="3">
    <source>
        <dbReference type="ARBA" id="ARBA00022927"/>
    </source>
</evidence>
<dbReference type="InterPro" id="IPR000727">
    <property type="entry name" value="T_SNARE_dom"/>
</dbReference>
<evidence type="ECO:0000313" key="7">
    <source>
        <dbReference type="EMBL" id="KAF6163273.1"/>
    </source>
</evidence>
<dbReference type="GO" id="GO:0005886">
    <property type="term" value="C:plasma membrane"/>
    <property type="evidence" value="ECO:0007669"/>
    <property type="project" value="TreeGrafter"/>
</dbReference>
<dbReference type="GO" id="GO:0006886">
    <property type="term" value="P:intracellular protein transport"/>
    <property type="evidence" value="ECO:0007669"/>
    <property type="project" value="InterPro"/>
</dbReference>
<dbReference type="SMART" id="SM00503">
    <property type="entry name" value="SynN"/>
    <property type="match status" value="1"/>
</dbReference>
<comment type="similarity">
    <text evidence="1 4">Belongs to the syntaxin family.</text>
</comment>
<sequence length="339" mass="38580">MNDLISSSFKRYTGLKQQAYMNDREAGTDTDLDKFFSDVKNVKDDMKFVKNLYRNLKNFNELSKSAQNAKTVKVLRTRMDAEMTQVLKRVKVIKGKLEAFERSNVAHRKLPGCGPGSSADRTRTLVVRALGKKLKDIMNDFQQLRGNMNAEYKETVKRRYFTITGQKANEETIENLISSGESENFLQKAIQEHGRGQILDTISEIQERHDAVKEIEKNLLELQQVFSDMAALVEAQGQQLNDFESQVAHASSFVTYGMDQLQGAKETQKNSRKWTCMAIILGLGLVIFLVLPIVLRSIEHLRFWNSFQRFPAQSGTTNDVTKGMLQNNFGNHGHSWQGS</sequence>
<name>A0A7J7N854_9MAGN</name>
<dbReference type="EMBL" id="JACGCM010000999">
    <property type="protein sequence ID" value="KAF6163273.1"/>
    <property type="molecule type" value="Genomic_DNA"/>
</dbReference>
<evidence type="ECO:0000256" key="5">
    <source>
        <dbReference type="SAM" id="Phobius"/>
    </source>
</evidence>
<accession>A0A7J7N854</accession>
<dbReference type="GO" id="GO:0005484">
    <property type="term" value="F:SNAP receptor activity"/>
    <property type="evidence" value="ECO:0007669"/>
    <property type="project" value="InterPro"/>
</dbReference>
<keyword evidence="2" id="KW-0813">Transport</keyword>
<keyword evidence="5" id="KW-0812">Transmembrane</keyword>
<dbReference type="CDD" id="cd15848">
    <property type="entry name" value="SNARE_syntaxin1-like"/>
    <property type="match status" value="1"/>
</dbReference>
<comment type="caution">
    <text evidence="7">The sequence shown here is derived from an EMBL/GenBank/DDBJ whole genome shotgun (WGS) entry which is preliminary data.</text>
</comment>
<feature type="domain" description="T-SNARE coiled-coil homology" evidence="6">
    <location>
        <begin position="202"/>
        <end position="264"/>
    </location>
</feature>
<dbReference type="Gene3D" id="1.20.58.70">
    <property type="match status" value="1"/>
</dbReference>
<keyword evidence="5" id="KW-1133">Transmembrane helix</keyword>
<dbReference type="GO" id="GO:0006906">
    <property type="term" value="P:vesicle fusion"/>
    <property type="evidence" value="ECO:0007669"/>
    <property type="project" value="TreeGrafter"/>
</dbReference>
<dbReference type="GO" id="GO:0006887">
    <property type="term" value="P:exocytosis"/>
    <property type="evidence" value="ECO:0007669"/>
    <property type="project" value="TreeGrafter"/>
</dbReference>
<gene>
    <name evidence="7" type="ORF">GIB67_025137</name>
</gene>
<dbReference type="PROSITE" id="PS00914">
    <property type="entry name" value="SYNTAXIN"/>
    <property type="match status" value="1"/>
</dbReference>